<keyword evidence="4" id="KW-1185">Reference proteome</keyword>
<organism evidence="3 4">
    <name type="scientific">Roseovarius pelagicus</name>
    <dbReference type="NCBI Taxonomy" id="2980108"/>
    <lineage>
        <taxon>Bacteria</taxon>
        <taxon>Pseudomonadati</taxon>
        <taxon>Pseudomonadota</taxon>
        <taxon>Alphaproteobacteria</taxon>
        <taxon>Rhodobacterales</taxon>
        <taxon>Roseobacteraceae</taxon>
        <taxon>Roseovarius</taxon>
    </lineage>
</organism>
<dbReference type="Gene3D" id="3.30.9.10">
    <property type="entry name" value="D-Amino Acid Oxidase, subunit A, domain 2"/>
    <property type="match status" value="1"/>
</dbReference>
<keyword evidence="1" id="KW-0560">Oxidoreductase</keyword>
<evidence type="ECO:0000313" key="3">
    <source>
        <dbReference type="EMBL" id="UXX81688.1"/>
    </source>
</evidence>
<sequence length="441" mass="48313">MKRIYPAHAYGEVPREKCYWPTTMAVPRSAPARGTLTADVAIIGAGFTGLSAALHLAQDGADVIVLEAQDVGWGASGRNGGFCCLGGSAASDGALKRMFGEEARRDYRATERAAVDLAAGLIDAHGLDVDRHSQGETLMAHTEAAAQSFETRARDIERDWGATPTILTRDELAENGMNGPFFGAMTTPIGFGLNPMKYVQGLAEAARSAGVRIYGQSPVQRIDHGSSFTLQTPQGRVNARRLIVATNGYSSDDLPDWMAGRYLPTQSNVLVTRELTDEEIAAQGWSTHQACYDDRFFVHYFRLMPNRRMLFGMRGGLFSGPWADRRMHSNIRSHFETMFPAWAHVETPHSWHGLLSIARDLTPYAGPIDTMPGAYTAVSYHGNGVAMGSYAGALLADLAQDRKPTRPYPAIMQSPPKKWPLGRFRRAWFWPVYGAAWATGQ</sequence>
<evidence type="ECO:0000313" key="4">
    <source>
        <dbReference type="Proteomes" id="UP001064087"/>
    </source>
</evidence>
<reference evidence="3" key="1">
    <citation type="submission" date="2022-10" db="EMBL/GenBank/DDBJ databases">
        <title>Roseovarius pelagicus sp. nov., isolated from Arctic seawater.</title>
        <authorList>
            <person name="Hong Y.W."/>
            <person name="Hwang C.Y."/>
        </authorList>
    </citation>
    <scope>NUCLEOTIDE SEQUENCE</scope>
    <source>
        <strain evidence="3">HL-MP18</strain>
    </source>
</reference>
<feature type="domain" description="FAD dependent oxidoreductase" evidence="2">
    <location>
        <begin position="39"/>
        <end position="398"/>
    </location>
</feature>
<gene>
    <name evidence="3" type="ORF">N7U68_11135</name>
</gene>
<dbReference type="SUPFAM" id="SSF51905">
    <property type="entry name" value="FAD/NAD(P)-binding domain"/>
    <property type="match status" value="1"/>
</dbReference>
<dbReference type="Gene3D" id="3.50.50.60">
    <property type="entry name" value="FAD/NAD(P)-binding domain"/>
    <property type="match status" value="1"/>
</dbReference>
<evidence type="ECO:0000259" key="2">
    <source>
        <dbReference type="Pfam" id="PF01266"/>
    </source>
</evidence>
<dbReference type="RefSeq" id="WP_263046840.1">
    <property type="nucleotide sequence ID" value="NZ_CP106738.1"/>
</dbReference>
<proteinExistence type="predicted"/>
<accession>A0ABY6D9D4</accession>
<dbReference type="PANTHER" id="PTHR13847:SF281">
    <property type="entry name" value="FAD DEPENDENT OXIDOREDUCTASE DOMAIN-CONTAINING PROTEIN"/>
    <property type="match status" value="1"/>
</dbReference>
<protein>
    <submittedName>
        <fullName evidence="3">FAD-binding oxidoreductase</fullName>
    </submittedName>
</protein>
<dbReference type="InterPro" id="IPR006076">
    <property type="entry name" value="FAD-dep_OxRdtase"/>
</dbReference>
<dbReference type="Pfam" id="PF01266">
    <property type="entry name" value="DAO"/>
    <property type="match status" value="1"/>
</dbReference>
<dbReference type="InterPro" id="IPR036188">
    <property type="entry name" value="FAD/NAD-bd_sf"/>
</dbReference>
<dbReference type="Proteomes" id="UP001064087">
    <property type="component" value="Chromosome"/>
</dbReference>
<dbReference type="EMBL" id="CP106738">
    <property type="protein sequence ID" value="UXX81688.1"/>
    <property type="molecule type" value="Genomic_DNA"/>
</dbReference>
<dbReference type="PANTHER" id="PTHR13847">
    <property type="entry name" value="SARCOSINE DEHYDROGENASE-RELATED"/>
    <property type="match status" value="1"/>
</dbReference>
<evidence type="ECO:0000256" key="1">
    <source>
        <dbReference type="ARBA" id="ARBA00023002"/>
    </source>
</evidence>
<name>A0ABY6D9D4_9RHOB</name>